<feature type="region of interest" description="Disordered" evidence="1">
    <location>
        <begin position="130"/>
        <end position="192"/>
    </location>
</feature>
<sequence>MTHLDHRNPAADLANAAGTAFAPSPRPPATSPGTSTATPAEQAAEQAADRIVGRSTVPLPQVAIGRSSGPDVLIGAPAGSDRAVDTGAGVRLGAAPFDGLLDTTPSRHVAAAHATTYALAEETDYYPLADAVRPTGGHRASRSARTSSAVPSRGRRADRSGDGAGHGTAGNGGNGGRRGRGTGGGTGGGRKRSSAVIGAAVVASTAILGTFGFILSNGTTPDPQAGSGTVRDTATSAPPSTEPAPALPSTAKADRKPAVTPSASSAPPNTGPESPKFRRGQWIAVLDTYPTDAGMAADQLAKDLAGQLIKAGVPAKALLATGQYPGLTTSDLRPVSDAWIVYIGPATSSEAAINLCVSPKIQRIHANNACPTYEPASAAG</sequence>
<evidence type="ECO:0000313" key="2">
    <source>
        <dbReference type="EMBL" id="ADB31321.1"/>
    </source>
</evidence>
<dbReference type="HOGENOM" id="CLU_727204_0_0_11"/>
<dbReference type="AlphaFoldDB" id="D2PTK8"/>
<keyword evidence="3" id="KW-1185">Reference proteome</keyword>
<accession>D2PTK8</accession>
<feature type="region of interest" description="Disordered" evidence="1">
    <location>
        <begin position="1"/>
        <end position="52"/>
    </location>
</feature>
<feature type="compositionally biased region" description="Polar residues" evidence="1">
    <location>
        <begin position="220"/>
        <end position="232"/>
    </location>
</feature>
<reference evidence="3" key="1">
    <citation type="submission" date="2009-09" db="EMBL/GenBank/DDBJ databases">
        <title>The complete genome of Kribbella flavida DSM 17836.</title>
        <authorList>
            <consortium name="US DOE Joint Genome Institute (JGI-PGF)"/>
            <person name="Lucas S."/>
            <person name="Copeland A."/>
            <person name="Lapidus A."/>
            <person name="Glavina del Rio T."/>
            <person name="Dalin E."/>
            <person name="Tice H."/>
            <person name="Bruce D."/>
            <person name="Goodwin L."/>
            <person name="Pitluck S."/>
            <person name="Kyrpides N."/>
            <person name="Mavromatis K."/>
            <person name="Ivanova N."/>
            <person name="Saunders E."/>
            <person name="Brettin T."/>
            <person name="Detter J.C."/>
            <person name="Han C."/>
            <person name="Larimer F."/>
            <person name="Land M."/>
            <person name="Hauser L."/>
            <person name="Markowitz V."/>
            <person name="Cheng J.-F."/>
            <person name="Hugenholtz P."/>
            <person name="Woyke T."/>
            <person name="Wu D."/>
            <person name="Pukall R."/>
            <person name="Klenk H.-P."/>
            <person name="Eisen J.A."/>
        </authorList>
    </citation>
    <scope>NUCLEOTIDE SEQUENCE [LARGE SCALE GENOMIC DNA]</scope>
    <source>
        <strain evidence="3">DSM 17836 / JCM 10339 / NBRC 14399</strain>
    </source>
</reference>
<organism evidence="2 3">
    <name type="scientific">Kribbella flavida (strain DSM 17836 / JCM 10339 / NBRC 14399)</name>
    <dbReference type="NCBI Taxonomy" id="479435"/>
    <lineage>
        <taxon>Bacteria</taxon>
        <taxon>Bacillati</taxon>
        <taxon>Actinomycetota</taxon>
        <taxon>Actinomycetes</taxon>
        <taxon>Propionibacteriales</taxon>
        <taxon>Kribbellaceae</taxon>
        <taxon>Kribbella</taxon>
    </lineage>
</organism>
<reference evidence="2 3" key="2">
    <citation type="journal article" date="2010" name="Stand. Genomic Sci.">
        <title>Complete genome sequence of Kribbella flavida type strain (IFO 14399).</title>
        <authorList>
            <person name="Pukall R."/>
            <person name="Lapidus A."/>
            <person name="Glavina Del Rio T."/>
            <person name="Copeland A."/>
            <person name="Tice H."/>
            <person name="Cheng J.-F."/>
            <person name="Lucas S."/>
            <person name="Chen F."/>
            <person name="Nolan M."/>
            <person name="LaButti K."/>
            <person name="Pati A."/>
            <person name="Ivanova N."/>
            <person name="Mavrommatis K."/>
            <person name="Mikhailova N."/>
            <person name="Pitluck S."/>
            <person name="Bruce D."/>
            <person name="Goodwin L."/>
            <person name="Land M."/>
            <person name="Hauser L."/>
            <person name="Chang Y.-J."/>
            <person name="Jeffries C.D."/>
            <person name="Chen A."/>
            <person name="Palaniappan K."/>
            <person name="Chain P."/>
            <person name="Rohde M."/>
            <person name="Goeker M."/>
            <person name="Bristow J."/>
            <person name="Eisen J.A."/>
            <person name="Markowitz V."/>
            <person name="Hugenholtz P."/>
            <person name="Kyrpides N.C."/>
            <person name="Klenk H.-P."/>
            <person name="Brettin T."/>
        </authorList>
    </citation>
    <scope>NUCLEOTIDE SEQUENCE [LARGE SCALE GENOMIC DNA]</scope>
    <source>
        <strain evidence="3">DSM 17836 / JCM 10339 / NBRC 14399</strain>
    </source>
</reference>
<dbReference type="EMBL" id="CP001736">
    <property type="protein sequence ID" value="ADB31321.1"/>
    <property type="molecule type" value="Genomic_DNA"/>
</dbReference>
<feature type="region of interest" description="Disordered" evidence="1">
    <location>
        <begin position="220"/>
        <end position="279"/>
    </location>
</feature>
<proteinExistence type="predicted"/>
<feature type="compositionally biased region" description="Low complexity" evidence="1">
    <location>
        <begin position="258"/>
        <end position="268"/>
    </location>
</feature>
<dbReference type="OrthoDB" id="3830777at2"/>
<feature type="compositionally biased region" description="Low complexity" evidence="1">
    <location>
        <begin position="143"/>
        <end position="152"/>
    </location>
</feature>
<evidence type="ECO:0000256" key="1">
    <source>
        <dbReference type="SAM" id="MobiDB-lite"/>
    </source>
</evidence>
<feature type="compositionally biased region" description="Low complexity" evidence="1">
    <location>
        <begin position="31"/>
        <end position="46"/>
    </location>
</feature>
<evidence type="ECO:0000313" key="3">
    <source>
        <dbReference type="Proteomes" id="UP000007967"/>
    </source>
</evidence>
<feature type="compositionally biased region" description="Gly residues" evidence="1">
    <location>
        <begin position="162"/>
        <end position="188"/>
    </location>
</feature>
<name>D2PTK8_KRIFD</name>
<gene>
    <name evidence="2" type="ordered locus">Kfla_2245</name>
</gene>
<dbReference type="Proteomes" id="UP000007967">
    <property type="component" value="Chromosome"/>
</dbReference>
<dbReference type="KEGG" id="kfl:Kfla_2245"/>
<protein>
    <submittedName>
        <fullName evidence="2">Uncharacterized protein</fullName>
    </submittedName>
</protein>
<dbReference type="RefSeq" id="WP_012919877.1">
    <property type="nucleotide sequence ID" value="NC_013729.1"/>
</dbReference>